<proteinExistence type="predicted"/>
<name>A0A9D4JRA3_DREPO</name>
<evidence type="ECO:0000313" key="1">
    <source>
        <dbReference type="EMBL" id="KAH3821660.1"/>
    </source>
</evidence>
<reference evidence="1" key="1">
    <citation type="journal article" date="2019" name="bioRxiv">
        <title>The Genome of the Zebra Mussel, Dreissena polymorpha: A Resource for Invasive Species Research.</title>
        <authorList>
            <person name="McCartney M.A."/>
            <person name="Auch B."/>
            <person name="Kono T."/>
            <person name="Mallez S."/>
            <person name="Zhang Y."/>
            <person name="Obille A."/>
            <person name="Becker A."/>
            <person name="Abrahante J.E."/>
            <person name="Garbe J."/>
            <person name="Badalamenti J.P."/>
            <person name="Herman A."/>
            <person name="Mangelson H."/>
            <person name="Liachko I."/>
            <person name="Sullivan S."/>
            <person name="Sone E.D."/>
            <person name="Koren S."/>
            <person name="Silverstein K.A.T."/>
            <person name="Beckman K.B."/>
            <person name="Gohl D.M."/>
        </authorList>
    </citation>
    <scope>NUCLEOTIDE SEQUENCE</scope>
    <source>
        <strain evidence="1">Duluth1</strain>
        <tissue evidence="1">Whole animal</tissue>
    </source>
</reference>
<reference evidence="1" key="2">
    <citation type="submission" date="2020-11" db="EMBL/GenBank/DDBJ databases">
        <authorList>
            <person name="McCartney M.A."/>
            <person name="Auch B."/>
            <person name="Kono T."/>
            <person name="Mallez S."/>
            <person name="Becker A."/>
            <person name="Gohl D.M."/>
            <person name="Silverstein K.A.T."/>
            <person name="Koren S."/>
            <person name="Bechman K.B."/>
            <person name="Herman A."/>
            <person name="Abrahante J.E."/>
            <person name="Garbe J."/>
        </authorList>
    </citation>
    <scope>NUCLEOTIDE SEQUENCE</scope>
    <source>
        <strain evidence="1">Duluth1</strain>
        <tissue evidence="1">Whole animal</tissue>
    </source>
</reference>
<accession>A0A9D4JRA3</accession>
<protein>
    <submittedName>
        <fullName evidence="1">Uncharacterized protein</fullName>
    </submittedName>
</protein>
<sequence>MSKWSMDEHNGMCSSERLHRATKQRFHKAKRCVHHHHPCHSHQGTGVLRHGEGWGRLDGLSKAVQWQ</sequence>
<organism evidence="1 2">
    <name type="scientific">Dreissena polymorpha</name>
    <name type="common">Zebra mussel</name>
    <name type="synonym">Mytilus polymorpha</name>
    <dbReference type="NCBI Taxonomy" id="45954"/>
    <lineage>
        <taxon>Eukaryota</taxon>
        <taxon>Metazoa</taxon>
        <taxon>Spiralia</taxon>
        <taxon>Lophotrochozoa</taxon>
        <taxon>Mollusca</taxon>
        <taxon>Bivalvia</taxon>
        <taxon>Autobranchia</taxon>
        <taxon>Heteroconchia</taxon>
        <taxon>Euheterodonta</taxon>
        <taxon>Imparidentia</taxon>
        <taxon>Neoheterodontei</taxon>
        <taxon>Myida</taxon>
        <taxon>Dreissenoidea</taxon>
        <taxon>Dreissenidae</taxon>
        <taxon>Dreissena</taxon>
    </lineage>
</organism>
<keyword evidence="2" id="KW-1185">Reference proteome</keyword>
<dbReference type="AlphaFoldDB" id="A0A9D4JRA3"/>
<dbReference type="EMBL" id="JAIWYP010000005">
    <property type="protein sequence ID" value="KAH3821660.1"/>
    <property type="molecule type" value="Genomic_DNA"/>
</dbReference>
<evidence type="ECO:0000313" key="2">
    <source>
        <dbReference type="Proteomes" id="UP000828390"/>
    </source>
</evidence>
<dbReference type="Proteomes" id="UP000828390">
    <property type="component" value="Unassembled WGS sequence"/>
</dbReference>
<comment type="caution">
    <text evidence="1">The sequence shown here is derived from an EMBL/GenBank/DDBJ whole genome shotgun (WGS) entry which is preliminary data.</text>
</comment>
<gene>
    <name evidence="1" type="ORF">DPMN_123426</name>
</gene>